<evidence type="ECO:0000256" key="10">
    <source>
        <dbReference type="ARBA" id="ARBA00022840"/>
    </source>
</evidence>
<evidence type="ECO:0000256" key="4">
    <source>
        <dbReference type="ARBA" id="ARBA00022475"/>
    </source>
</evidence>
<sequence length="426" mass="48086">MKRFDRLILCTISIGIVVIALFTAYGFKLAGDSGDKAYRIEVNRITREVSDGREPGELKLDGYTYVRNAAWLEWEAEPEAVRGFFDGTGVQNNAEYTVKPIYRGVEPAGYLRLEYSSGASRSPLLLLTVILLGTALAAICGLLIYIRKQIIRPFHTIEELPYALSKGNLTQDMKESKSRFFGKFVWGLNLLRETLDRQKQTNLRLEKDRQTLIASLSHELKTPVAAIKLYSSALAEGLYDNEDKRRASASLIGQKAGQIEQMISSIIAASVSSLQETEVHVAEFYLKDWIRRVTDHYKERLELLRIRFDVAIPDDKLLLGDPDKLLEVMDNLLENAIKYGDGTLIRISFREEDYRQLILIENTGAPVPASELPHIFASFWRGSNSAGKQGNGLGLFICRQLMRKMDGDIYGEASAEGMRFVLVLRY</sequence>
<evidence type="ECO:0000256" key="13">
    <source>
        <dbReference type="ARBA" id="ARBA00023136"/>
    </source>
</evidence>
<dbReference type="InterPro" id="IPR050398">
    <property type="entry name" value="HssS/ArlS-like"/>
</dbReference>
<dbReference type="Gene3D" id="3.30.565.10">
    <property type="entry name" value="Histidine kinase-like ATPase, C-terminal domain"/>
    <property type="match status" value="1"/>
</dbReference>
<dbReference type="InterPro" id="IPR036890">
    <property type="entry name" value="HATPase_C_sf"/>
</dbReference>
<evidence type="ECO:0000256" key="14">
    <source>
        <dbReference type="SAM" id="Phobius"/>
    </source>
</evidence>
<evidence type="ECO:0000256" key="8">
    <source>
        <dbReference type="ARBA" id="ARBA00022741"/>
    </source>
</evidence>
<dbReference type="Gene3D" id="1.10.287.130">
    <property type="match status" value="1"/>
</dbReference>
<feature type="domain" description="Histidine kinase" evidence="15">
    <location>
        <begin position="215"/>
        <end position="426"/>
    </location>
</feature>
<dbReference type="PANTHER" id="PTHR45528:SF1">
    <property type="entry name" value="SENSOR HISTIDINE KINASE CPXA"/>
    <property type="match status" value="1"/>
</dbReference>
<dbReference type="AlphaFoldDB" id="A0A1G8PCJ7"/>
<evidence type="ECO:0000256" key="1">
    <source>
        <dbReference type="ARBA" id="ARBA00000085"/>
    </source>
</evidence>
<evidence type="ECO:0000256" key="2">
    <source>
        <dbReference type="ARBA" id="ARBA00004651"/>
    </source>
</evidence>
<dbReference type="EMBL" id="FNDX01000009">
    <property type="protein sequence ID" value="SDI90038.1"/>
    <property type="molecule type" value="Genomic_DNA"/>
</dbReference>
<evidence type="ECO:0000313" key="16">
    <source>
        <dbReference type="EMBL" id="SDI90038.1"/>
    </source>
</evidence>
<dbReference type="InterPro" id="IPR003594">
    <property type="entry name" value="HATPase_dom"/>
</dbReference>
<dbReference type="Pfam" id="PF00512">
    <property type="entry name" value="HisKA"/>
    <property type="match status" value="1"/>
</dbReference>
<dbReference type="PROSITE" id="PS50109">
    <property type="entry name" value="HIS_KIN"/>
    <property type="match status" value="1"/>
</dbReference>
<keyword evidence="5" id="KW-0597">Phosphoprotein</keyword>
<evidence type="ECO:0000256" key="3">
    <source>
        <dbReference type="ARBA" id="ARBA00012438"/>
    </source>
</evidence>
<evidence type="ECO:0000256" key="9">
    <source>
        <dbReference type="ARBA" id="ARBA00022777"/>
    </source>
</evidence>
<dbReference type="CDD" id="cd00082">
    <property type="entry name" value="HisKA"/>
    <property type="match status" value="1"/>
</dbReference>
<protein>
    <recommendedName>
        <fullName evidence="3">histidine kinase</fullName>
        <ecNumber evidence="3">2.7.13.3</ecNumber>
    </recommendedName>
</protein>
<dbReference type="STRING" id="1174501.SAMN05216192_109158"/>
<dbReference type="InterPro" id="IPR005467">
    <property type="entry name" value="His_kinase_dom"/>
</dbReference>
<proteinExistence type="predicted"/>
<feature type="transmembrane region" description="Helical" evidence="14">
    <location>
        <begin position="7"/>
        <end position="27"/>
    </location>
</feature>
<dbReference type="OrthoDB" id="335833at2"/>
<evidence type="ECO:0000256" key="12">
    <source>
        <dbReference type="ARBA" id="ARBA00023012"/>
    </source>
</evidence>
<gene>
    <name evidence="16" type="ORF">SAMN05216192_109158</name>
</gene>
<evidence type="ECO:0000259" key="15">
    <source>
        <dbReference type="PROSITE" id="PS50109"/>
    </source>
</evidence>
<keyword evidence="17" id="KW-1185">Reference proteome</keyword>
<dbReference type="CDD" id="cd00075">
    <property type="entry name" value="HATPase"/>
    <property type="match status" value="1"/>
</dbReference>
<evidence type="ECO:0000313" key="17">
    <source>
        <dbReference type="Proteomes" id="UP000199050"/>
    </source>
</evidence>
<reference evidence="17" key="1">
    <citation type="submission" date="2016-10" db="EMBL/GenBank/DDBJ databases">
        <authorList>
            <person name="Varghese N."/>
            <person name="Submissions S."/>
        </authorList>
    </citation>
    <scope>NUCLEOTIDE SEQUENCE [LARGE SCALE GENOMIC DNA]</scope>
    <source>
        <strain evidence="17">CGMCC 1.11012</strain>
    </source>
</reference>
<dbReference type="PANTHER" id="PTHR45528">
    <property type="entry name" value="SENSOR HISTIDINE KINASE CPXA"/>
    <property type="match status" value="1"/>
</dbReference>
<evidence type="ECO:0000256" key="7">
    <source>
        <dbReference type="ARBA" id="ARBA00022692"/>
    </source>
</evidence>
<organism evidence="16 17">
    <name type="scientific">Paenibacillus typhae</name>
    <dbReference type="NCBI Taxonomy" id="1174501"/>
    <lineage>
        <taxon>Bacteria</taxon>
        <taxon>Bacillati</taxon>
        <taxon>Bacillota</taxon>
        <taxon>Bacilli</taxon>
        <taxon>Bacillales</taxon>
        <taxon>Paenibacillaceae</taxon>
        <taxon>Paenibacillus</taxon>
    </lineage>
</organism>
<comment type="subcellular location">
    <subcellularLocation>
        <location evidence="2">Cell membrane</location>
        <topology evidence="2">Multi-pass membrane protein</topology>
    </subcellularLocation>
</comment>
<comment type="catalytic activity">
    <reaction evidence="1">
        <text>ATP + protein L-histidine = ADP + protein N-phospho-L-histidine.</text>
        <dbReference type="EC" id="2.7.13.3"/>
    </reaction>
</comment>
<dbReference type="SUPFAM" id="SSF47384">
    <property type="entry name" value="Homodimeric domain of signal transducing histidine kinase"/>
    <property type="match status" value="1"/>
</dbReference>
<name>A0A1G8PCJ7_9BACL</name>
<keyword evidence="7 14" id="KW-0812">Transmembrane</keyword>
<dbReference type="Pfam" id="PF02518">
    <property type="entry name" value="HATPase_c"/>
    <property type="match status" value="1"/>
</dbReference>
<evidence type="ECO:0000256" key="6">
    <source>
        <dbReference type="ARBA" id="ARBA00022679"/>
    </source>
</evidence>
<keyword evidence="6" id="KW-0808">Transferase</keyword>
<dbReference type="Proteomes" id="UP000199050">
    <property type="component" value="Unassembled WGS sequence"/>
</dbReference>
<dbReference type="InterPro" id="IPR003661">
    <property type="entry name" value="HisK_dim/P_dom"/>
</dbReference>
<keyword evidence="4" id="KW-1003">Cell membrane</keyword>
<dbReference type="SUPFAM" id="SSF55874">
    <property type="entry name" value="ATPase domain of HSP90 chaperone/DNA topoisomerase II/histidine kinase"/>
    <property type="match status" value="1"/>
</dbReference>
<keyword evidence="12" id="KW-0902">Two-component regulatory system</keyword>
<dbReference type="InterPro" id="IPR036097">
    <property type="entry name" value="HisK_dim/P_sf"/>
</dbReference>
<dbReference type="GO" id="GO:0005886">
    <property type="term" value="C:plasma membrane"/>
    <property type="evidence" value="ECO:0007669"/>
    <property type="project" value="UniProtKB-SubCell"/>
</dbReference>
<keyword evidence="13 14" id="KW-0472">Membrane</keyword>
<feature type="transmembrane region" description="Helical" evidence="14">
    <location>
        <begin position="124"/>
        <end position="146"/>
    </location>
</feature>
<keyword evidence="10" id="KW-0067">ATP-binding</keyword>
<keyword evidence="9 16" id="KW-0418">Kinase</keyword>
<keyword evidence="11 14" id="KW-1133">Transmembrane helix</keyword>
<dbReference type="RefSeq" id="WP_090714126.1">
    <property type="nucleotide sequence ID" value="NZ_CBCSKY010000045.1"/>
</dbReference>
<keyword evidence="8" id="KW-0547">Nucleotide-binding</keyword>
<dbReference type="GO" id="GO:0000155">
    <property type="term" value="F:phosphorelay sensor kinase activity"/>
    <property type="evidence" value="ECO:0007669"/>
    <property type="project" value="InterPro"/>
</dbReference>
<accession>A0A1G8PCJ7</accession>
<evidence type="ECO:0000256" key="11">
    <source>
        <dbReference type="ARBA" id="ARBA00022989"/>
    </source>
</evidence>
<dbReference type="SMART" id="SM00387">
    <property type="entry name" value="HATPase_c"/>
    <property type="match status" value="1"/>
</dbReference>
<dbReference type="EC" id="2.7.13.3" evidence="3"/>
<dbReference type="GO" id="GO:0005524">
    <property type="term" value="F:ATP binding"/>
    <property type="evidence" value="ECO:0007669"/>
    <property type="project" value="UniProtKB-KW"/>
</dbReference>
<evidence type="ECO:0000256" key="5">
    <source>
        <dbReference type="ARBA" id="ARBA00022553"/>
    </source>
</evidence>
<dbReference type="SMART" id="SM00388">
    <property type="entry name" value="HisKA"/>
    <property type="match status" value="1"/>
</dbReference>